<feature type="transmembrane region" description="Helical" evidence="1">
    <location>
        <begin position="162"/>
        <end position="184"/>
    </location>
</feature>
<feature type="transmembrane region" description="Helical" evidence="1">
    <location>
        <begin position="31"/>
        <end position="51"/>
    </location>
</feature>
<feature type="transmembrane region" description="Helical" evidence="1">
    <location>
        <begin position="190"/>
        <end position="210"/>
    </location>
</feature>
<keyword evidence="4" id="KW-0012">Acyltransferase</keyword>
<keyword evidence="4" id="KW-0808">Transferase</keyword>
<feature type="domain" description="SGNH" evidence="3">
    <location>
        <begin position="417"/>
        <end position="629"/>
    </location>
</feature>
<feature type="domain" description="Acyltransferase 3" evidence="2">
    <location>
        <begin position="6"/>
        <end position="327"/>
    </location>
</feature>
<feature type="transmembrane region" description="Helical" evidence="1">
    <location>
        <begin position="244"/>
        <end position="263"/>
    </location>
</feature>
<evidence type="ECO:0000313" key="5">
    <source>
        <dbReference type="Proteomes" id="UP000184074"/>
    </source>
</evidence>
<dbReference type="STRING" id="1508389.SAMN05444003_2352"/>
<dbReference type="PANTHER" id="PTHR23028">
    <property type="entry name" value="ACETYLTRANSFERASE"/>
    <property type="match status" value="1"/>
</dbReference>
<keyword evidence="1" id="KW-0472">Membrane</keyword>
<proteinExistence type="predicted"/>
<dbReference type="PANTHER" id="PTHR23028:SF53">
    <property type="entry name" value="ACYL_TRANSF_3 DOMAIN-CONTAINING PROTEIN"/>
    <property type="match status" value="1"/>
</dbReference>
<gene>
    <name evidence="4" type="ORF">SAMN05444003_2352</name>
</gene>
<sequence length="645" mass="71784">MKYHPEIDGLRTVAVAPVILFHAGFSGFGGGYVGVDVFFVISGFLITSILISDLEQGTFSILKFYERRMRRILPALFVVVLACIPFAWVWLLPSAFKDFSQSVAAVGLFASNFLFWFEVDYFDTSAERKPLLHTWSLAVEEQYYIVFPVLLAVIWRLGQRSVFGIISVLALLSLAYTVVARSFGWASDAALFYLPFSRAWELFAGSLCAMIMRRRSLSGNDAYAAVGLGLIIFAIFFFDKHTPFPSAYTVVPIVGTALVLLFARPEGFVGRFLSVRPMVQIGLISYSAYLWHQPLFAFARVRSLEDPSHMTMGALAVLTLGLAYLTWKFVEQPFRKKPSPWLPKRGVLLSVSAMCLASLVVFGTYGHVRNGFSERFQIAGWSQYEFDRSSLQVQSWRLLRNAAGNNNYGVDFNAYDQTEWFPDTDRPLILVVGNSHSKGTYNALTFSQAVVDSANVARFGTQIFDLLDPIHPFFASPNFEAADVILISTRYTEDDIAALPAVVSELRDAGKKVLVVNNTPEFLDSGNATLADSVLLSETSAGSDKAEILDKIATEHWDAFVENDPVSEIRRAIAHVAEENDIPLLDRADLICDRSSMKCFAVDEEGQKIIYDYGHITLAGAAFLGRRMDKGGWLDPIMQPTVVSE</sequence>
<dbReference type="Pfam" id="PF19040">
    <property type="entry name" value="SGNH"/>
    <property type="match status" value="1"/>
</dbReference>
<evidence type="ECO:0000259" key="3">
    <source>
        <dbReference type="Pfam" id="PF19040"/>
    </source>
</evidence>
<dbReference type="RefSeq" id="WP_072901285.1">
    <property type="nucleotide sequence ID" value="NZ_FQXB01000003.1"/>
</dbReference>
<feature type="transmembrane region" description="Helical" evidence="1">
    <location>
        <begin position="347"/>
        <end position="368"/>
    </location>
</feature>
<keyword evidence="5" id="KW-1185">Reference proteome</keyword>
<evidence type="ECO:0000256" key="1">
    <source>
        <dbReference type="SAM" id="Phobius"/>
    </source>
</evidence>
<feature type="transmembrane region" description="Helical" evidence="1">
    <location>
        <begin position="222"/>
        <end position="238"/>
    </location>
</feature>
<reference evidence="4 5" key="1">
    <citation type="submission" date="2016-11" db="EMBL/GenBank/DDBJ databases">
        <authorList>
            <person name="Jaros S."/>
            <person name="Januszkiewicz K."/>
            <person name="Wedrychowicz H."/>
        </authorList>
    </citation>
    <scope>NUCLEOTIDE SEQUENCE [LARGE SCALE GENOMIC DNA]</scope>
    <source>
        <strain evidence="4 5">DSM 28715</strain>
    </source>
</reference>
<feature type="transmembrane region" description="Helical" evidence="1">
    <location>
        <begin position="275"/>
        <end position="291"/>
    </location>
</feature>
<keyword evidence="1" id="KW-1133">Transmembrane helix</keyword>
<dbReference type="GO" id="GO:0009103">
    <property type="term" value="P:lipopolysaccharide biosynthetic process"/>
    <property type="evidence" value="ECO:0007669"/>
    <property type="project" value="TreeGrafter"/>
</dbReference>
<feature type="transmembrane region" description="Helical" evidence="1">
    <location>
        <begin position="72"/>
        <end position="93"/>
    </location>
</feature>
<dbReference type="Pfam" id="PF01757">
    <property type="entry name" value="Acyl_transf_3"/>
    <property type="match status" value="1"/>
</dbReference>
<keyword evidence="4" id="KW-0378">Hydrolase</keyword>
<accession>A0A1M5QVT8</accession>
<dbReference type="InterPro" id="IPR043968">
    <property type="entry name" value="SGNH"/>
</dbReference>
<dbReference type="GO" id="GO:0016787">
    <property type="term" value="F:hydrolase activity"/>
    <property type="evidence" value="ECO:0007669"/>
    <property type="project" value="UniProtKB-KW"/>
</dbReference>
<feature type="transmembrane region" description="Helical" evidence="1">
    <location>
        <begin position="311"/>
        <end position="327"/>
    </location>
</feature>
<dbReference type="Proteomes" id="UP000184074">
    <property type="component" value="Unassembled WGS sequence"/>
</dbReference>
<dbReference type="OrthoDB" id="9796461at2"/>
<dbReference type="SUPFAM" id="SSF52266">
    <property type="entry name" value="SGNH hydrolase"/>
    <property type="match status" value="1"/>
</dbReference>
<dbReference type="InterPro" id="IPR002656">
    <property type="entry name" value="Acyl_transf_3_dom"/>
</dbReference>
<keyword evidence="1" id="KW-0812">Transmembrane</keyword>
<dbReference type="GO" id="GO:0016020">
    <property type="term" value="C:membrane"/>
    <property type="evidence" value="ECO:0007669"/>
    <property type="project" value="TreeGrafter"/>
</dbReference>
<feature type="transmembrane region" description="Helical" evidence="1">
    <location>
        <begin position="99"/>
        <end position="119"/>
    </location>
</feature>
<evidence type="ECO:0000259" key="2">
    <source>
        <dbReference type="Pfam" id="PF01757"/>
    </source>
</evidence>
<name>A0A1M5QVT8_9RHOB</name>
<organism evidence="4 5">
    <name type="scientific">Cognatiyoonia sediminum</name>
    <dbReference type="NCBI Taxonomy" id="1508389"/>
    <lineage>
        <taxon>Bacteria</taxon>
        <taxon>Pseudomonadati</taxon>
        <taxon>Pseudomonadota</taxon>
        <taxon>Alphaproteobacteria</taxon>
        <taxon>Rhodobacterales</taxon>
        <taxon>Paracoccaceae</taxon>
        <taxon>Cognatiyoonia</taxon>
    </lineage>
</organism>
<protein>
    <submittedName>
        <fullName evidence="4">Peptidoglycan/LPS O-acetylase OafA/YrhL, contains acyltransferase and SGNH-hydrolase domains</fullName>
    </submittedName>
</protein>
<dbReference type="GO" id="GO:0016747">
    <property type="term" value="F:acyltransferase activity, transferring groups other than amino-acyl groups"/>
    <property type="evidence" value="ECO:0007669"/>
    <property type="project" value="InterPro"/>
</dbReference>
<dbReference type="AlphaFoldDB" id="A0A1M5QVT8"/>
<dbReference type="InterPro" id="IPR050879">
    <property type="entry name" value="Acyltransferase_3"/>
</dbReference>
<evidence type="ECO:0000313" key="4">
    <source>
        <dbReference type="EMBL" id="SHH18264.1"/>
    </source>
</evidence>
<dbReference type="EMBL" id="FQXB01000003">
    <property type="protein sequence ID" value="SHH18264.1"/>
    <property type="molecule type" value="Genomic_DNA"/>
</dbReference>